<dbReference type="AlphaFoldDB" id="A0A5S4YD56"/>
<dbReference type="Proteomes" id="UP000324797">
    <property type="component" value="Unassembled WGS sequence"/>
</dbReference>
<keyword evidence="3" id="KW-1185">Reference proteome</keyword>
<evidence type="ECO:0000313" key="2">
    <source>
        <dbReference type="EMBL" id="TYO61963.1"/>
    </source>
</evidence>
<feature type="region of interest" description="Disordered" evidence="1">
    <location>
        <begin position="16"/>
        <end position="49"/>
    </location>
</feature>
<evidence type="ECO:0000313" key="3">
    <source>
        <dbReference type="Proteomes" id="UP000324797"/>
    </source>
</evidence>
<dbReference type="RefSeq" id="WP_148744138.1">
    <property type="nucleotide sequence ID" value="NZ_VSTH01000149.1"/>
</dbReference>
<comment type="caution">
    <text evidence="2">The sequence shown here is derived from an EMBL/GenBank/DDBJ whole genome shotgun (WGS) entry which is preliminary data.</text>
</comment>
<reference evidence="2 3" key="1">
    <citation type="submission" date="2019-08" db="EMBL/GenBank/DDBJ databases">
        <title>Bradyrhizobium hipponensis sp. nov., a rhizobium isolated from a Lupinus angustifolius root nodule in Tunisia.</title>
        <authorList>
            <person name="Off K."/>
            <person name="Rejili M."/>
            <person name="Mars M."/>
            <person name="Brachmann A."/>
            <person name="Marin M."/>
        </authorList>
    </citation>
    <scope>NUCLEOTIDE SEQUENCE [LARGE SCALE GENOMIC DNA]</scope>
    <source>
        <strain evidence="3">aSej3</strain>
    </source>
</reference>
<sequence>MRGFIHDAERIEKLLRTGGREAAAPQLSKHDAETGRGGGEKPFAVAKSRSARSISIRSLTMDMSGDSRANSR</sequence>
<dbReference type="EMBL" id="VSTH01000149">
    <property type="protein sequence ID" value="TYO61963.1"/>
    <property type="molecule type" value="Genomic_DNA"/>
</dbReference>
<evidence type="ECO:0000256" key="1">
    <source>
        <dbReference type="SAM" id="MobiDB-lite"/>
    </source>
</evidence>
<gene>
    <name evidence="2" type="ORF">FXV83_35180</name>
</gene>
<protein>
    <submittedName>
        <fullName evidence="2">Uncharacterized protein</fullName>
    </submittedName>
</protein>
<name>A0A5S4YD56_9BRAD</name>
<proteinExistence type="predicted"/>
<accession>A0A5S4YD56</accession>
<organism evidence="2 3">
    <name type="scientific">Bradyrhizobium hipponense</name>
    <dbReference type="NCBI Taxonomy" id="2605638"/>
    <lineage>
        <taxon>Bacteria</taxon>
        <taxon>Pseudomonadati</taxon>
        <taxon>Pseudomonadota</taxon>
        <taxon>Alphaproteobacteria</taxon>
        <taxon>Hyphomicrobiales</taxon>
        <taxon>Nitrobacteraceae</taxon>
        <taxon>Bradyrhizobium</taxon>
    </lineage>
</organism>